<dbReference type="Gene3D" id="6.10.250.3150">
    <property type="match status" value="1"/>
</dbReference>
<reference evidence="5 6" key="1">
    <citation type="submission" date="2017-07" db="EMBL/GenBank/DDBJ databases">
        <title>Bifidobacterium novel species.</title>
        <authorList>
            <person name="Lugli G.A."/>
            <person name="Milani C."/>
            <person name="Duranti S."/>
            <person name="Mangifesta M."/>
        </authorList>
    </citation>
    <scope>NUCLEOTIDE SEQUENCE [LARGE SCALE GENOMIC DNA]</scope>
    <source>
        <strain evidence="6">Uis1B</strain>
    </source>
</reference>
<feature type="region of interest" description="Disordered" evidence="2">
    <location>
        <begin position="288"/>
        <end position="334"/>
    </location>
</feature>
<feature type="coiled-coil region" evidence="1">
    <location>
        <begin position="200"/>
        <end position="241"/>
    </location>
</feature>
<evidence type="ECO:0000256" key="1">
    <source>
        <dbReference type="SAM" id="Coils"/>
    </source>
</evidence>
<name>A0A2N5JAR5_9BIFI</name>
<dbReference type="Proteomes" id="UP000235050">
    <property type="component" value="Unassembled WGS sequence"/>
</dbReference>
<dbReference type="PROSITE" id="PS50911">
    <property type="entry name" value="CHAP"/>
    <property type="match status" value="1"/>
</dbReference>
<feature type="signal peptide" evidence="3">
    <location>
        <begin position="1"/>
        <end position="26"/>
    </location>
</feature>
<keyword evidence="3" id="KW-0732">Signal</keyword>
<dbReference type="SUPFAM" id="SSF54001">
    <property type="entry name" value="Cysteine proteinases"/>
    <property type="match status" value="1"/>
</dbReference>
<evidence type="ECO:0000259" key="4">
    <source>
        <dbReference type="PROSITE" id="PS50911"/>
    </source>
</evidence>
<evidence type="ECO:0000256" key="3">
    <source>
        <dbReference type="SAM" id="SignalP"/>
    </source>
</evidence>
<dbReference type="InterPro" id="IPR007921">
    <property type="entry name" value="CHAP_dom"/>
</dbReference>
<proteinExistence type="predicted"/>
<evidence type="ECO:0000313" key="5">
    <source>
        <dbReference type="EMBL" id="PLS31304.1"/>
    </source>
</evidence>
<dbReference type="InterPro" id="IPR038765">
    <property type="entry name" value="Papain-like_cys_pep_sf"/>
</dbReference>
<sequence length="476" mass="49820">MIALRNSKMILGVVSCMALIASMALTAVSAPVPEANAVPSYSDLAASKARKADLEDQLAGVKSDLADKIVELNDLTTNQIPAAEKAAEQAQNKAEQAQQEAEAAASRLEAAQKDKSDLEQKIKETGEDYDDAHAAVAQVARDSFHGSNATDTISMVTGAKNTNDFIESMQSSAAVTRSENTAASDAASAKSTQMNRKDRLAAIERQIASLKAQAESNAADAKQAASDAQAKTAELNALRDKGNQQRSYLESQQDQLTSASAKEAAQIVMMQSQIDAYNQQLAKQRAQMSASQQISAAGGSQGSTRPSGGSGTSSSGSSGSSGSSSSGSSGSVNSGATASGMNYSVPGNCPQGSSYCYGHSTGNVGNAYPWSQCTWWAYIRRGQLGLPVGSYLGNGQDWGNSAIRLGYLVNNTPHVGAVMVFRAGQDGHSPIYGHVAIVERINSDGSILVSESGSIWQGGVHWDTLYDAPDHQYVHY</sequence>
<dbReference type="AlphaFoldDB" id="A0A2N5JAR5"/>
<feature type="domain" description="Peptidase C51" evidence="4">
    <location>
        <begin position="348"/>
        <end position="475"/>
    </location>
</feature>
<accession>A0A2N5JAR5</accession>
<keyword evidence="6" id="KW-1185">Reference proteome</keyword>
<keyword evidence="1" id="KW-0175">Coiled coil</keyword>
<dbReference type="RefSeq" id="WP_101615889.1">
    <property type="nucleotide sequence ID" value="NZ_NMWU01000012.1"/>
</dbReference>
<comment type="caution">
    <text evidence="5">The sequence shown here is derived from an EMBL/GenBank/DDBJ whole genome shotgun (WGS) entry which is preliminary data.</text>
</comment>
<dbReference type="Pfam" id="PF05257">
    <property type="entry name" value="CHAP"/>
    <property type="match status" value="1"/>
</dbReference>
<feature type="compositionally biased region" description="Low complexity" evidence="2">
    <location>
        <begin position="182"/>
        <end position="191"/>
    </location>
</feature>
<protein>
    <submittedName>
        <fullName evidence="5">Amidase</fullName>
    </submittedName>
</protein>
<dbReference type="Gene3D" id="3.90.1720.10">
    <property type="entry name" value="endopeptidase domain like (from Nostoc punctiforme)"/>
    <property type="match status" value="1"/>
</dbReference>
<evidence type="ECO:0000313" key="6">
    <source>
        <dbReference type="Proteomes" id="UP000235050"/>
    </source>
</evidence>
<dbReference type="OrthoDB" id="3240061at2"/>
<dbReference type="EMBL" id="NMWU01000012">
    <property type="protein sequence ID" value="PLS31304.1"/>
    <property type="molecule type" value="Genomic_DNA"/>
</dbReference>
<organism evidence="5 6">
    <name type="scientific">Bifidobacterium margollesii</name>
    <dbReference type="NCBI Taxonomy" id="2020964"/>
    <lineage>
        <taxon>Bacteria</taxon>
        <taxon>Bacillati</taxon>
        <taxon>Actinomycetota</taxon>
        <taxon>Actinomycetes</taxon>
        <taxon>Bifidobacteriales</taxon>
        <taxon>Bifidobacteriaceae</taxon>
        <taxon>Bifidobacterium</taxon>
    </lineage>
</organism>
<feature type="chain" id="PRO_5038698195" evidence="3">
    <location>
        <begin position="27"/>
        <end position="476"/>
    </location>
</feature>
<evidence type="ECO:0000256" key="2">
    <source>
        <dbReference type="SAM" id="MobiDB-lite"/>
    </source>
</evidence>
<feature type="region of interest" description="Disordered" evidence="2">
    <location>
        <begin position="170"/>
        <end position="195"/>
    </location>
</feature>
<feature type="coiled-coil region" evidence="1">
    <location>
        <begin position="44"/>
        <end position="135"/>
    </location>
</feature>
<gene>
    <name evidence="5" type="ORF">Uis1B_0820</name>
</gene>
<feature type="compositionally biased region" description="Polar residues" evidence="2">
    <location>
        <begin position="170"/>
        <end position="181"/>
    </location>
</feature>